<organism evidence="1">
    <name type="scientific">Brassica oleracea</name>
    <name type="common">Wild cabbage</name>
    <dbReference type="NCBI Taxonomy" id="3712"/>
    <lineage>
        <taxon>Eukaryota</taxon>
        <taxon>Viridiplantae</taxon>
        <taxon>Streptophyta</taxon>
        <taxon>Embryophyta</taxon>
        <taxon>Tracheophyta</taxon>
        <taxon>Spermatophyta</taxon>
        <taxon>Magnoliopsida</taxon>
        <taxon>eudicotyledons</taxon>
        <taxon>Gunneridae</taxon>
        <taxon>Pentapetalae</taxon>
        <taxon>rosids</taxon>
        <taxon>malvids</taxon>
        <taxon>Brassicales</taxon>
        <taxon>Brassicaceae</taxon>
        <taxon>Brassiceae</taxon>
        <taxon>Brassica</taxon>
    </lineage>
</organism>
<dbReference type="AlphaFoldDB" id="A0A3P6B3M7"/>
<accession>A0A3P6B3M7</accession>
<evidence type="ECO:0000313" key="1">
    <source>
        <dbReference type="EMBL" id="VDC97837.1"/>
    </source>
</evidence>
<gene>
    <name evidence="1" type="ORF">BOLC3T19738H</name>
</gene>
<dbReference type="EMBL" id="LR031872">
    <property type="protein sequence ID" value="VDC97837.1"/>
    <property type="molecule type" value="Genomic_DNA"/>
</dbReference>
<name>A0A3P6B3M7_BRAOL</name>
<evidence type="ECO:0008006" key="2">
    <source>
        <dbReference type="Google" id="ProtNLM"/>
    </source>
</evidence>
<proteinExistence type="predicted"/>
<protein>
    <recommendedName>
        <fullName evidence="2">RRM domain-containing protein</fullName>
    </recommendedName>
</protein>
<reference evidence="1" key="1">
    <citation type="submission" date="2018-11" db="EMBL/GenBank/DDBJ databases">
        <authorList>
            <consortium name="Genoscope - CEA"/>
            <person name="William W."/>
        </authorList>
    </citation>
    <scope>NUCLEOTIDE SEQUENCE</scope>
</reference>
<sequence length="90" mass="10139">MRLCRLRSRSNPSLLTINSLSVTFPLTSIVLSSLSSSKAPEMLRWLSRSFGFVTISSVSEVKAAAQQFNGYVRRYLSLNLLFYADKGFVR</sequence>